<evidence type="ECO:0000259" key="7">
    <source>
        <dbReference type="PROSITE" id="PS50043"/>
    </source>
</evidence>
<evidence type="ECO:0000313" key="10">
    <source>
        <dbReference type="Proteomes" id="UP001359886"/>
    </source>
</evidence>
<dbReference type="PROSITE" id="PS50110">
    <property type="entry name" value="RESPONSE_REGULATORY"/>
    <property type="match status" value="1"/>
</dbReference>
<comment type="caution">
    <text evidence="9">The sequence shown here is derived from an EMBL/GenBank/DDBJ whole genome shotgun (WGS) entry which is preliminary data.</text>
</comment>
<dbReference type="PRINTS" id="PR00038">
    <property type="entry name" value="HTHLUXR"/>
</dbReference>
<sequence length="213" mass="23846">MTRTVCIIDDDEAIRESLRLLLFAAGFQTRTFASADHYLAEGTGETFDCMLLDIRMPGTDGLDLFRQLMRERVGYPIIFITGHGDIPLAVAAIQQGAFDFLTKPFEEGQLLERIGHAIERYEADRDRRRTLQEIKRRLATCTPRERDVLDLMVQGLPNKGIADHLAISPRTVEIHRAHVMEKMEADSLATLVRMITVVEPDLNGDADAPGSPG</sequence>
<evidence type="ECO:0000256" key="1">
    <source>
        <dbReference type="ARBA" id="ARBA00022553"/>
    </source>
</evidence>
<keyword evidence="3" id="KW-0805">Transcription regulation</keyword>
<dbReference type="InterPro" id="IPR011006">
    <property type="entry name" value="CheY-like_superfamily"/>
</dbReference>
<protein>
    <submittedName>
        <fullName evidence="9">Response regulator</fullName>
    </submittedName>
</protein>
<dbReference type="GO" id="GO:0006355">
    <property type="term" value="P:regulation of DNA-templated transcription"/>
    <property type="evidence" value="ECO:0007669"/>
    <property type="project" value="InterPro"/>
</dbReference>
<organism evidence="9 10">
    <name type="scientific">Elongatibacter sediminis</name>
    <dbReference type="NCBI Taxonomy" id="3119006"/>
    <lineage>
        <taxon>Bacteria</taxon>
        <taxon>Pseudomonadati</taxon>
        <taxon>Pseudomonadota</taxon>
        <taxon>Gammaproteobacteria</taxon>
        <taxon>Chromatiales</taxon>
        <taxon>Wenzhouxiangellaceae</taxon>
        <taxon>Elongatibacter</taxon>
    </lineage>
</organism>
<dbReference type="SMART" id="SM00448">
    <property type="entry name" value="REC"/>
    <property type="match status" value="1"/>
</dbReference>
<dbReference type="InterPro" id="IPR036388">
    <property type="entry name" value="WH-like_DNA-bd_sf"/>
</dbReference>
<keyword evidence="4" id="KW-0238">DNA-binding</keyword>
<dbReference type="RefSeq" id="WP_354695626.1">
    <property type="nucleotide sequence ID" value="NZ_JAZHOG010000007.1"/>
</dbReference>
<evidence type="ECO:0000256" key="5">
    <source>
        <dbReference type="ARBA" id="ARBA00023163"/>
    </source>
</evidence>
<evidence type="ECO:0000256" key="4">
    <source>
        <dbReference type="ARBA" id="ARBA00023125"/>
    </source>
</evidence>
<dbReference type="GO" id="GO:0000160">
    <property type="term" value="P:phosphorelay signal transduction system"/>
    <property type="evidence" value="ECO:0007669"/>
    <property type="project" value="UniProtKB-KW"/>
</dbReference>
<evidence type="ECO:0000256" key="2">
    <source>
        <dbReference type="ARBA" id="ARBA00023012"/>
    </source>
</evidence>
<dbReference type="CDD" id="cd17537">
    <property type="entry name" value="REC_FixJ"/>
    <property type="match status" value="1"/>
</dbReference>
<dbReference type="Gene3D" id="1.10.10.10">
    <property type="entry name" value="Winged helix-like DNA-binding domain superfamily/Winged helix DNA-binding domain"/>
    <property type="match status" value="1"/>
</dbReference>
<evidence type="ECO:0000313" key="9">
    <source>
        <dbReference type="EMBL" id="MEJ8568307.1"/>
    </source>
</evidence>
<evidence type="ECO:0000256" key="6">
    <source>
        <dbReference type="PROSITE-ProRule" id="PRU00169"/>
    </source>
</evidence>
<dbReference type="GO" id="GO:0003677">
    <property type="term" value="F:DNA binding"/>
    <property type="evidence" value="ECO:0007669"/>
    <property type="project" value="UniProtKB-KW"/>
</dbReference>
<keyword evidence="5" id="KW-0804">Transcription</keyword>
<dbReference type="PROSITE" id="PS50043">
    <property type="entry name" value="HTH_LUXR_2"/>
    <property type="match status" value="1"/>
</dbReference>
<dbReference type="InterPro" id="IPR016032">
    <property type="entry name" value="Sig_transdc_resp-reg_C-effctor"/>
</dbReference>
<dbReference type="InterPro" id="IPR000792">
    <property type="entry name" value="Tscrpt_reg_LuxR_C"/>
</dbReference>
<keyword evidence="1 6" id="KW-0597">Phosphoprotein</keyword>
<dbReference type="Pfam" id="PF00072">
    <property type="entry name" value="Response_reg"/>
    <property type="match status" value="1"/>
</dbReference>
<dbReference type="SUPFAM" id="SSF52172">
    <property type="entry name" value="CheY-like"/>
    <property type="match status" value="1"/>
</dbReference>
<dbReference type="Gene3D" id="3.40.50.2300">
    <property type="match status" value="1"/>
</dbReference>
<dbReference type="SUPFAM" id="SSF46894">
    <property type="entry name" value="C-terminal effector domain of the bipartite response regulators"/>
    <property type="match status" value="1"/>
</dbReference>
<name>A0AAW9R9C3_9GAMM</name>
<dbReference type="AlphaFoldDB" id="A0AAW9R9C3"/>
<accession>A0AAW9R9C3</accession>
<dbReference type="EMBL" id="JAZHOG010000007">
    <property type="protein sequence ID" value="MEJ8568307.1"/>
    <property type="molecule type" value="Genomic_DNA"/>
</dbReference>
<dbReference type="Pfam" id="PF00196">
    <property type="entry name" value="GerE"/>
    <property type="match status" value="1"/>
</dbReference>
<keyword evidence="10" id="KW-1185">Reference proteome</keyword>
<evidence type="ECO:0000259" key="8">
    <source>
        <dbReference type="PROSITE" id="PS50110"/>
    </source>
</evidence>
<dbReference type="InterPro" id="IPR001789">
    <property type="entry name" value="Sig_transdc_resp-reg_receiver"/>
</dbReference>
<evidence type="ECO:0000256" key="3">
    <source>
        <dbReference type="ARBA" id="ARBA00023015"/>
    </source>
</evidence>
<proteinExistence type="predicted"/>
<dbReference type="Proteomes" id="UP001359886">
    <property type="component" value="Unassembled WGS sequence"/>
</dbReference>
<dbReference type="CDD" id="cd06170">
    <property type="entry name" value="LuxR_C_like"/>
    <property type="match status" value="1"/>
</dbReference>
<dbReference type="FunFam" id="3.40.50.2300:FF:000018">
    <property type="entry name" value="DNA-binding transcriptional regulator NtrC"/>
    <property type="match status" value="1"/>
</dbReference>
<dbReference type="PANTHER" id="PTHR44688">
    <property type="entry name" value="DNA-BINDING TRANSCRIPTIONAL ACTIVATOR DEVR_DOSR"/>
    <property type="match status" value="1"/>
</dbReference>
<reference evidence="9 10" key="1">
    <citation type="submission" date="2024-02" db="EMBL/GenBank/DDBJ databases">
        <title>A novel Wenzhouxiangellaceae bacterium, isolated from coastal sediments.</title>
        <authorList>
            <person name="Du Z.-J."/>
            <person name="Ye Y.-Q."/>
            <person name="Zhang X.-Y."/>
        </authorList>
    </citation>
    <scope>NUCLEOTIDE SEQUENCE [LARGE SCALE GENOMIC DNA]</scope>
    <source>
        <strain evidence="9 10">CH-27</strain>
    </source>
</reference>
<feature type="domain" description="HTH luxR-type" evidence="7">
    <location>
        <begin position="134"/>
        <end position="199"/>
    </location>
</feature>
<feature type="domain" description="Response regulatory" evidence="8">
    <location>
        <begin position="4"/>
        <end position="118"/>
    </location>
</feature>
<keyword evidence="2" id="KW-0902">Two-component regulatory system</keyword>
<feature type="modified residue" description="4-aspartylphosphate" evidence="6">
    <location>
        <position position="53"/>
    </location>
</feature>
<dbReference type="SMART" id="SM00421">
    <property type="entry name" value="HTH_LUXR"/>
    <property type="match status" value="1"/>
</dbReference>
<dbReference type="PROSITE" id="PS00622">
    <property type="entry name" value="HTH_LUXR_1"/>
    <property type="match status" value="1"/>
</dbReference>
<dbReference type="PANTHER" id="PTHR44688:SF16">
    <property type="entry name" value="DNA-BINDING TRANSCRIPTIONAL ACTIVATOR DEVR_DOSR"/>
    <property type="match status" value="1"/>
</dbReference>
<gene>
    <name evidence="9" type="ORF">V3330_11780</name>
</gene>